<comment type="caution">
    <text evidence="2">The sequence shown here is derived from an EMBL/GenBank/DDBJ whole genome shotgun (WGS) entry which is preliminary data.</text>
</comment>
<sequence>MKPSAYPFIPVLGMFCLCFFLAVPASAQNENKTDKEKNKKDGTIHLRIEKSENGEKKVYERTYKENEMDGHSFPDGFMFQNGDSVSNFSFFGDKLFDSIRVMNPSGKMFFDSLQNDSSDRSFFFNFDMDSLMNHSGNMFYQFDHSLMPAMDSLLRKTLDANSFLFENLGENFQFRMDTAFNKGFDFSWDDKNFPFGGGNMDLLLDKEHYEIEEIEKDGKTMLRIVPKKSTITPDKKSENFSGDMQPSGTGLNLIAKGNKGTVSLYYHVPADGLTTITVTNEKGKRVYREKIKNKAGKIVMDINLSRQAPGDYTVHVLHNGKSVSKTVTIR</sequence>
<proteinExistence type="predicted"/>
<dbReference type="Proteomes" id="UP001168528">
    <property type="component" value="Unassembled WGS sequence"/>
</dbReference>
<dbReference type="InterPro" id="IPR021638">
    <property type="entry name" value="DUF3244"/>
</dbReference>
<dbReference type="Pfam" id="PF11589">
    <property type="entry name" value="DUF3244"/>
    <property type="match status" value="1"/>
</dbReference>
<feature type="chain" id="PRO_5046391237" description="T9SS type A sorting domain-containing protein" evidence="1">
    <location>
        <begin position="28"/>
        <end position="330"/>
    </location>
</feature>
<evidence type="ECO:0000313" key="3">
    <source>
        <dbReference type="Proteomes" id="UP001168528"/>
    </source>
</evidence>
<protein>
    <recommendedName>
        <fullName evidence="4">T9SS type A sorting domain-containing protein</fullName>
    </recommendedName>
</protein>
<accession>A0ABT8R6R1</accession>
<reference evidence="2" key="1">
    <citation type="submission" date="2023-07" db="EMBL/GenBank/DDBJ databases">
        <title>The genome sequence of Rhodocytophaga aerolata KACC 12507.</title>
        <authorList>
            <person name="Zhang X."/>
        </authorList>
    </citation>
    <scope>NUCLEOTIDE SEQUENCE</scope>
    <source>
        <strain evidence="2">KACC 12507</strain>
    </source>
</reference>
<dbReference type="EMBL" id="JAUKPO010000005">
    <property type="protein sequence ID" value="MDO1446893.1"/>
    <property type="molecule type" value="Genomic_DNA"/>
</dbReference>
<dbReference type="RefSeq" id="WP_302037697.1">
    <property type="nucleotide sequence ID" value="NZ_JAUKPO010000005.1"/>
</dbReference>
<gene>
    <name evidence="2" type="ORF">Q0590_11550</name>
</gene>
<keyword evidence="1" id="KW-0732">Signal</keyword>
<evidence type="ECO:0000313" key="2">
    <source>
        <dbReference type="EMBL" id="MDO1446893.1"/>
    </source>
</evidence>
<evidence type="ECO:0000256" key="1">
    <source>
        <dbReference type="SAM" id="SignalP"/>
    </source>
</evidence>
<keyword evidence="3" id="KW-1185">Reference proteome</keyword>
<organism evidence="2 3">
    <name type="scientific">Rhodocytophaga aerolata</name>
    <dbReference type="NCBI Taxonomy" id="455078"/>
    <lineage>
        <taxon>Bacteria</taxon>
        <taxon>Pseudomonadati</taxon>
        <taxon>Bacteroidota</taxon>
        <taxon>Cytophagia</taxon>
        <taxon>Cytophagales</taxon>
        <taxon>Rhodocytophagaceae</taxon>
        <taxon>Rhodocytophaga</taxon>
    </lineage>
</organism>
<feature type="signal peptide" evidence="1">
    <location>
        <begin position="1"/>
        <end position="27"/>
    </location>
</feature>
<evidence type="ECO:0008006" key="4">
    <source>
        <dbReference type="Google" id="ProtNLM"/>
    </source>
</evidence>
<name>A0ABT8R6R1_9BACT</name>